<evidence type="ECO:0000313" key="2">
    <source>
        <dbReference type="Proteomes" id="UP000708208"/>
    </source>
</evidence>
<organism evidence="1 2">
    <name type="scientific">Allacma fusca</name>
    <dbReference type="NCBI Taxonomy" id="39272"/>
    <lineage>
        <taxon>Eukaryota</taxon>
        <taxon>Metazoa</taxon>
        <taxon>Ecdysozoa</taxon>
        <taxon>Arthropoda</taxon>
        <taxon>Hexapoda</taxon>
        <taxon>Collembola</taxon>
        <taxon>Symphypleona</taxon>
        <taxon>Sminthuridae</taxon>
        <taxon>Allacma</taxon>
    </lineage>
</organism>
<dbReference type="AlphaFoldDB" id="A0A8J2Q5Z2"/>
<accession>A0A8J2Q5Z2</accession>
<protein>
    <submittedName>
        <fullName evidence="1">Uncharacterized protein</fullName>
    </submittedName>
</protein>
<comment type="caution">
    <text evidence="1">The sequence shown here is derived from an EMBL/GenBank/DDBJ whole genome shotgun (WGS) entry which is preliminary data.</text>
</comment>
<keyword evidence="2" id="KW-1185">Reference proteome</keyword>
<evidence type="ECO:0000313" key="1">
    <source>
        <dbReference type="EMBL" id="CAG7835426.1"/>
    </source>
</evidence>
<dbReference type="Proteomes" id="UP000708208">
    <property type="component" value="Unassembled WGS sequence"/>
</dbReference>
<dbReference type="EMBL" id="CAJVCH010570618">
    <property type="protein sequence ID" value="CAG7835426.1"/>
    <property type="molecule type" value="Genomic_DNA"/>
</dbReference>
<proteinExistence type="predicted"/>
<gene>
    <name evidence="1" type="ORF">AFUS01_LOCUS44795</name>
</gene>
<reference evidence="1" key="1">
    <citation type="submission" date="2021-06" db="EMBL/GenBank/DDBJ databases">
        <authorList>
            <person name="Hodson N. C."/>
            <person name="Mongue J. A."/>
            <person name="Jaron S. K."/>
        </authorList>
    </citation>
    <scope>NUCLEOTIDE SEQUENCE</scope>
</reference>
<name>A0A8J2Q5Z2_9HEXA</name>
<sequence>MFGTGAAELCIGNLLEILPETSLEYHRDLILTLPTPFSPAFPVPILLQRTSFDYGDRQLYEKVTVHSSPLSLPPFSLLRIQARVNT</sequence>